<dbReference type="PANTHER" id="PTHR43471">
    <property type="entry name" value="ABC TRANSPORTER PERMEASE"/>
    <property type="match status" value="1"/>
</dbReference>
<feature type="transmembrane region" description="Helical" evidence="1">
    <location>
        <begin position="130"/>
        <end position="162"/>
    </location>
</feature>
<dbReference type="STRING" id="571933.SAMN05216362_1569"/>
<proteinExistence type="predicted"/>
<accession>A0A1H9M571</accession>
<reference evidence="2 3" key="1">
    <citation type="submission" date="2016-10" db="EMBL/GenBank/DDBJ databases">
        <authorList>
            <person name="de Groot N.N."/>
        </authorList>
    </citation>
    <scope>NUCLEOTIDE SEQUENCE [LARGE SCALE GENOMIC DNA]</scope>
    <source>
        <strain evidence="2 3">DSM 21633</strain>
    </source>
</reference>
<dbReference type="Pfam" id="PF12679">
    <property type="entry name" value="ABC2_membrane_2"/>
    <property type="match status" value="1"/>
</dbReference>
<evidence type="ECO:0000313" key="2">
    <source>
        <dbReference type="EMBL" id="SER18639.1"/>
    </source>
</evidence>
<gene>
    <name evidence="2" type="ORF">SAMN05216362_1569</name>
</gene>
<sequence>MDREKVSLYTQRIITSPFWVLVGKEVRDHIKSIRFNILMVIILLTCIGSLYAALTQVRDVANNIEAGEELYLYLKIFTISGENGTLPPFVTFISFLGPLLGIAMGFDAINSEKNNKTLLRIMSQPIPRDYLILAKFTGSLFVIAFLVIMLGTLIFSLGILIMGIPPTFEEFIRVFVYLIMIIVYIGFWLALSILFSILFKQAATSALSGIAIWLFFSVFYSILVNLLVTASVPDQLFQDAQGANQDKITTYMRLSPNYLFSEITTVLLNPGFRTLGPVTMEQAKGAIPSPLAINESLMIVWPQFIGILALSTICFLIAYTIFMRQEIRS</sequence>
<dbReference type="EMBL" id="FOES01000056">
    <property type="protein sequence ID" value="SER18639.1"/>
    <property type="molecule type" value="Genomic_DNA"/>
</dbReference>
<dbReference type="Proteomes" id="UP000199427">
    <property type="component" value="Unassembled WGS sequence"/>
</dbReference>
<dbReference type="PANTHER" id="PTHR43471:SF14">
    <property type="entry name" value="ABC-2 TYPE TRANSPORT SYSTEM PERMEASE PROTEIN"/>
    <property type="match status" value="1"/>
</dbReference>
<feature type="transmembrane region" description="Helical" evidence="1">
    <location>
        <begin position="299"/>
        <end position="322"/>
    </location>
</feature>
<keyword evidence="1" id="KW-1133">Transmembrane helix</keyword>
<keyword evidence="1" id="KW-0472">Membrane</keyword>
<evidence type="ECO:0000313" key="3">
    <source>
        <dbReference type="Proteomes" id="UP000199427"/>
    </source>
</evidence>
<feature type="transmembrane region" description="Helical" evidence="1">
    <location>
        <begin position="89"/>
        <end position="109"/>
    </location>
</feature>
<feature type="transmembrane region" description="Helical" evidence="1">
    <location>
        <begin position="35"/>
        <end position="54"/>
    </location>
</feature>
<keyword evidence="1" id="KW-0812">Transmembrane</keyword>
<dbReference type="GO" id="GO:0005886">
    <property type="term" value="C:plasma membrane"/>
    <property type="evidence" value="ECO:0007669"/>
    <property type="project" value="UniProtKB-SubCell"/>
</dbReference>
<feature type="transmembrane region" description="Helical" evidence="1">
    <location>
        <begin position="206"/>
        <end position="228"/>
    </location>
</feature>
<feature type="transmembrane region" description="Helical" evidence="1">
    <location>
        <begin position="174"/>
        <end position="199"/>
    </location>
</feature>
<dbReference type="AlphaFoldDB" id="A0A1H9M571"/>
<name>A0A1H9M571_9BACI</name>
<organism evidence="2 3">
    <name type="scientific">Piscibacillus halophilus</name>
    <dbReference type="NCBI Taxonomy" id="571933"/>
    <lineage>
        <taxon>Bacteria</taxon>
        <taxon>Bacillati</taxon>
        <taxon>Bacillota</taxon>
        <taxon>Bacilli</taxon>
        <taxon>Bacillales</taxon>
        <taxon>Bacillaceae</taxon>
        <taxon>Piscibacillus</taxon>
    </lineage>
</organism>
<dbReference type="GO" id="GO:0140359">
    <property type="term" value="F:ABC-type transporter activity"/>
    <property type="evidence" value="ECO:0007669"/>
    <property type="project" value="InterPro"/>
</dbReference>
<keyword evidence="3" id="KW-1185">Reference proteome</keyword>
<evidence type="ECO:0000256" key="1">
    <source>
        <dbReference type="SAM" id="Phobius"/>
    </source>
</evidence>
<protein>
    <submittedName>
        <fullName evidence="2">ABC-2 type transport system permease protein</fullName>
    </submittedName>
</protein>